<organism evidence="2 3">
    <name type="scientific">Caligus rogercresseyi</name>
    <name type="common">Sea louse</name>
    <dbReference type="NCBI Taxonomy" id="217165"/>
    <lineage>
        <taxon>Eukaryota</taxon>
        <taxon>Metazoa</taxon>
        <taxon>Ecdysozoa</taxon>
        <taxon>Arthropoda</taxon>
        <taxon>Crustacea</taxon>
        <taxon>Multicrustacea</taxon>
        <taxon>Hexanauplia</taxon>
        <taxon>Copepoda</taxon>
        <taxon>Siphonostomatoida</taxon>
        <taxon>Caligidae</taxon>
        <taxon>Caligus</taxon>
    </lineage>
</organism>
<gene>
    <name evidence="2" type="ORF">FKW44_017414</name>
</gene>
<proteinExistence type="predicted"/>
<dbReference type="AlphaFoldDB" id="A0A7T8GTC4"/>
<dbReference type="EMBL" id="CP045901">
    <property type="protein sequence ID" value="QQP37215.1"/>
    <property type="molecule type" value="Genomic_DNA"/>
</dbReference>
<feature type="region of interest" description="Disordered" evidence="1">
    <location>
        <begin position="40"/>
        <end position="59"/>
    </location>
</feature>
<reference evidence="3" key="1">
    <citation type="submission" date="2021-01" db="EMBL/GenBank/DDBJ databases">
        <title>Caligus Genome Assembly.</title>
        <authorList>
            <person name="Gallardo-Escarate C."/>
        </authorList>
    </citation>
    <scope>NUCLEOTIDE SEQUENCE [LARGE SCALE GENOMIC DNA]</scope>
</reference>
<accession>A0A7T8GTC4</accession>
<name>A0A7T8GTC4_CALRO</name>
<keyword evidence="3" id="KW-1185">Reference proteome</keyword>
<sequence length="59" mass="6552">MVVRIVLMAGVADRDIFQEVIAIPEIDKRIYRGSSAIGNKGDCTERGHRSTRHSGEIII</sequence>
<evidence type="ECO:0000313" key="2">
    <source>
        <dbReference type="EMBL" id="QQP37215.1"/>
    </source>
</evidence>
<dbReference type="Proteomes" id="UP000595437">
    <property type="component" value="Chromosome 12"/>
</dbReference>
<evidence type="ECO:0000256" key="1">
    <source>
        <dbReference type="SAM" id="MobiDB-lite"/>
    </source>
</evidence>
<protein>
    <submittedName>
        <fullName evidence="2">Uncharacterized protein</fullName>
    </submittedName>
</protein>
<evidence type="ECO:0000313" key="3">
    <source>
        <dbReference type="Proteomes" id="UP000595437"/>
    </source>
</evidence>